<feature type="region of interest" description="Disordered" evidence="10">
    <location>
        <begin position="294"/>
        <end position="319"/>
    </location>
</feature>
<dbReference type="PRINTS" id="PR00237">
    <property type="entry name" value="GPCRRHODOPSN"/>
</dbReference>
<dbReference type="InterPro" id="IPR000276">
    <property type="entry name" value="GPCR_Rhodpsn"/>
</dbReference>
<dbReference type="GO" id="GO:0016020">
    <property type="term" value="C:membrane"/>
    <property type="evidence" value="ECO:0007669"/>
    <property type="project" value="UniProtKB-SubCell"/>
</dbReference>
<evidence type="ECO:0000313" key="13">
    <source>
        <dbReference type="EMBL" id="KAL2097154.1"/>
    </source>
</evidence>
<dbReference type="Proteomes" id="UP001591681">
    <property type="component" value="Unassembled WGS sequence"/>
</dbReference>
<sequence>MATNRTGLCPLPQEEPAYYTHILGVTVDWIIVVVGLPGIITAIYALQGLVRADHVAPVFVINLLVSDLFQIAITVVFILSRFFDRMQPVFLTLRCISRIVVRLGITASLCFMVCISAERYLTVAHPIWYRYRRTVKCSVVISSGVWGACALYALLDFAVVHDQKESLKVFSVLLLLPALPLTVFCSLTHKALQHCRSIQQNESRRIMGALGLVLGIYAVLFLPFCIRNLYFILAAGSEHSTLEDTSLVVTSALVYLSPLADPFLYIFMRRDMRNALDILLSCRGLLRHMVNNGEARSEDKSQQTAEMSATHIQDTEQSL</sequence>
<keyword evidence="4 9" id="KW-0297">G-protein coupled receptor</keyword>
<dbReference type="PANTHER" id="PTHR24232">
    <property type="entry name" value="G-PROTEIN COUPLED RECEPTOR"/>
    <property type="match status" value="1"/>
</dbReference>
<dbReference type="PROSITE" id="PS50262">
    <property type="entry name" value="G_PROTEIN_RECEP_F1_2"/>
    <property type="match status" value="1"/>
</dbReference>
<organism evidence="13 14">
    <name type="scientific">Coilia grayii</name>
    <name type="common">Gray's grenadier anchovy</name>
    <dbReference type="NCBI Taxonomy" id="363190"/>
    <lineage>
        <taxon>Eukaryota</taxon>
        <taxon>Metazoa</taxon>
        <taxon>Chordata</taxon>
        <taxon>Craniata</taxon>
        <taxon>Vertebrata</taxon>
        <taxon>Euteleostomi</taxon>
        <taxon>Actinopterygii</taxon>
        <taxon>Neopterygii</taxon>
        <taxon>Teleostei</taxon>
        <taxon>Clupei</taxon>
        <taxon>Clupeiformes</taxon>
        <taxon>Clupeoidei</taxon>
        <taxon>Engraulidae</taxon>
        <taxon>Coilinae</taxon>
        <taxon>Coilia</taxon>
    </lineage>
</organism>
<feature type="transmembrane region" description="Helical" evidence="11">
    <location>
        <begin position="99"/>
        <end position="117"/>
    </location>
</feature>
<evidence type="ECO:0000256" key="5">
    <source>
        <dbReference type="ARBA" id="ARBA00023136"/>
    </source>
</evidence>
<evidence type="ECO:0000259" key="12">
    <source>
        <dbReference type="PROSITE" id="PS50262"/>
    </source>
</evidence>
<comment type="similarity">
    <text evidence="9">Belongs to the G-protein coupled receptor 1 family.</text>
</comment>
<evidence type="ECO:0000256" key="3">
    <source>
        <dbReference type="ARBA" id="ARBA00022989"/>
    </source>
</evidence>
<keyword evidence="14" id="KW-1185">Reference proteome</keyword>
<keyword evidence="2 9" id="KW-0812">Transmembrane</keyword>
<feature type="transmembrane region" description="Helical" evidence="11">
    <location>
        <begin position="245"/>
        <end position="267"/>
    </location>
</feature>
<keyword evidence="5 11" id="KW-0472">Membrane</keyword>
<evidence type="ECO:0000256" key="9">
    <source>
        <dbReference type="RuleBase" id="RU000688"/>
    </source>
</evidence>
<dbReference type="Pfam" id="PF00001">
    <property type="entry name" value="7tm_1"/>
    <property type="match status" value="1"/>
</dbReference>
<protein>
    <recommendedName>
        <fullName evidence="12">G-protein coupled receptors family 1 profile domain-containing protein</fullName>
    </recommendedName>
</protein>
<feature type="transmembrane region" description="Helical" evidence="11">
    <location>
        <begin position="20"/>
        <end position="46"/>
    </location>
</feature>
<evidence type="ECO:0000256" key="8">
    <source>
        <dbReference type="ARBA" id="ARBA00023224"/>
    </source>
</evidence>
<evidence type="ECO:0000256" key="6">
    <source>
        <dbReference type="ARBA" id="ARBA00023170"/>
    </source>
</evidence>
<feature type="transmembrane region" description="Helical" evidence="11">
    <location>
        <begin position="167"/>
        <end position="188"/>
    </location>
</feature>
<feature type="domain" description="G-protein coupled receptors family 1 profile" evidence="12">
    <location>
        <begin position="38"/>
        <end position="265"/>
    </location>
</feature>
<comment type="caution">
    <text evidence="13">The sequence shown here is derived from an EMBL/GenBank/DDBJ whole genome shotgun (WGS) entry which is preliminary data.</text>
</comment>
<dbReference type="AlphaFoldDB" id="A0ABD1KD73"/>
<accession>A0ABD1KD73</accession>
<feature type="compositionally biased region" description="Polar residues" evidence="10">
    <location>
        <begin position="302"/>
        <end position="319"/>
    </location>
</feature>
<dbReference type="PROSITE" id="PS00237">
    <property type="entry name" value="G_PROTEIN_RECEP_F1_1"/>
    <property type="match status" value="1"/>
</dbReference>
<evidence type="ECO:0000256" key="2">
    <source>
        <dbReference type="ARBA" id="ARBA00022692"/>
    </source>
</evidence>
<comment type="subcellular location">
    <subcellularLocation>
        <location evidence="1">Membrane</location>
        <topology evidence="1">Multi-pass membrane protein</topology>
    </subcellularLocation>
</comment>
<dbReference type="InterPro" id="IPR017452">
    <property type="entry name" value="GPCR_Rhodpsn_7TM"/>
</dbReference>
<dbReference type="PANTHER" id="PTHR24232:SF85">
    <property type="entry name" value="G-PROTEIN COUPLED RECEPTOR 4"/>
    <property type="match status" value="1"/>
</dbReference>
<feature type="transmembrane region" description="Helical" evidence="11">
    <location>
        <begin position="58"/>
        <end position="79"/>
    </location>
</feature>
<keyword evidence="3 11" id="KW-1133">Transmembrane helix</keyword>
<evidence type="ECO:0000256" key="1">
    <source>
        <dbReference type="ARBA" id="ARBA00004141"/>
    </source>
</evidence>
<feature type="transmembrane region" description="Helical" evidence="11">
    <location>
        <begin position="137"/>
        <end position="155"/>
    </location>
</feature>
<keyword evidence="8 9" id="KW-0807">Transducer</keyword>
<dbReference type="EMBL" id="JBHFQA010000006">
    <property type="protein sequence ID" value="KAL2097154.1"/>
    <property type="molecule type" value="Genomic_DNA"/>
</dbReference>
<evidence type="ECO:0000256" key="4">
    <source>
        <dbReference type="ARBA" id="ARBA00023040"/>
    </source>
</evidence>
<gene>
    <name evidence="13" type="ORF">ACEWY4_006361</name>
</gene>
<proteinExistence type="inferred from homology"/>
<evidence type="ECO:0000256" key="10">
    <source>
        <dbReference type="SAM" id="MobiDB-lite"/>
    </source>
</evidence>
<dbReference type="Gene3D" id="1.20.1070.10">
    <property type="entry name" value="Rhodopsin 7-helix transmembrane proteins"/>
    <property type="match status" value="1"/>
</dbReference>
<evidence type="ECO:0000256" key="7">
    <source>
        <dbReference type="ARBA" id="ARBA00023180"/>
    </source>
</evidence>
<keyword evidence="6 9" id="KW-0675">Receptor</keyword>
<reference evidence="13 14" key="1">
    <citation type="submission" date="2024-09" db="EMBL/GenBank/DDBJ databases">
        <title>A chromosome-level genome assembly of Gray's grenadier anchovy, Coilia grayii.</title>
        <authorList>
            <person name="Fu Z."/>
        </authorList>
    </citation>
    <scope>NUCLEOTIDE SEQUENCE [LARGE SCALE GENOMIC DNA]</scope>
    <source>
        <strain evidence="13">G4</strain>
        <tissue evidence="13">Muscle</tissue>
    </source>
</reference>
<evidence type="ECO:0000256" key="11">
    <source>
        <dbReference type="SAM" id="Phobius"/>
    </source>
</evidence>
<feature type="transmembrane region" description="Helical" evidence="11">
    <location>
        <begin position="209"/>
        <end position="233"/>
    </location>
</feature>
<evidence type="ECO:0000313" key="14">
    <source>
        <dbReference type="Proteomes" id="UP001591681"/>
    </source>
</evidence>
<dbReference type="GO" id="GO:0004930">
    <property type="term" value="F:G protein-coupled receptor activity"/>
    <property type="evidence" value="ECO:0007669"/>
    <property type="project" value="UniProtKB-KW"/>
</dbReference>
<dbReference type="SUPFAM" id="SSF81321">
    <property type="entry name" value="Family A G protein-coupled receptor-like"/>
    <property type="match status" value="1"/>
</dbReference>
<name>A0ABD1KD73_9TELE</name>
<keyword evidence="7" id="KW-0325">Glycoprotein</keyword>